<dbReference type="Proteomes" id="UP000176863">
    <property type="component" value="Unassembled WGS sequence"/>
</dbReference>
<reference evidence="2 3" key="1">
    <citation type="journal article" date="2016" name="Nat. Commun.">
        <title>Thousands of microbial genomes shed light on interconnected biogeochemical processes in an aquifer system.</title>
        <authorList>
            <person name="Anantharaman K."/>
            <person name="Brown C.T."/>
            <person name="Hug L.A."/>
            <person name="Sharon I."/>
            <person name="Castelle C.J."/>
            <person name="Probst A.J."/>
            <person name="Thomas B.C."/>
            <person name="Singh A."/>
            <person name="Wilkins M.J."/>
            <person name="Karaoz U."/>
            <person name="Brodie E.L."/>
            <person name="Williams K.H."/>
            <person name="Hubbard S.S."/>
            <person name="Banfield J.F."/>
        </authorList>
    </citation>
    <scope>NUCLEOTIDE SEQUENCE [LARGE SCALE GENOMIC DNA]</scope>
</reference>
<accession>A0A1F6CW55</accession>
<feature type="compositionally biased region" description="Basic and acidic residues" evidence="1">
    <location>
        <begin position="95"/>
        <end position="107"/>
    </location>
</feature>
<name>A0A1F6CW55_9BACT</name>
<comment type="caution">
    <text evidence="2">The sequence shown here is derived from an EMBL/GenBank/DDBJ whole genome shotgun (WGS) entry which is preliminary data.</text>
</comment>
<feature type="region of interest" description="Disordered" evidence="1">
    <location>
        <begin position="95"/>
        <end position="143"/>
    </location>
</feature>
<proteinExistence type="predicted"/>
<evidence type="ECO:0000313" key="3">
    <source>
        <dbReference type="Proteomes" id="UP000176863"/>
    </source>
</evidence>
<sequence>MNKDRLNTAAVDPAHVTLATALFKAAKKPLKPGAAFKLGFASHQIFDHETRVGQKIPAGHALLEQAFLELSEGVERVGKLSSRLKANVTNALVHIENERRTSEKPADVPRAPGGPNEHLQTGDASPYEPPPPEDKPLGQHGHG</sequence>
<dbReference type="STRING" id="1798480.A2851_00145"/>
<evidence type="ECO:0000256" key="1">
    <source>
        <dbReference type="SAM" id="MobiDB-lite"/>
    </source>
</evidence>
<dbReference type="EMBL" id="MFKT01000013">
    <property type="protein sequence ID" value="OGG53375.1"/>
    <property type="molecule type" value="Genomic_DNA"/>
</dbReference>
<gene>
    <name evidence="2" type="ORF">A2851_00145</name>
</gene>
<dbReference type="AlphaFoldDB" id="A0A1F6CW55"/>
<organism evidence="2 3">
    <name type="scientific">Candidatus Kaiserbacteria bacterium RIFCSPHIGHO2_01_FULL_53_29</name>
    <dbReference type="NCBI Taxonomy" id="1798480"/>
    <lineage>
        <taxon>Bacteria</taxon>
        <taxon>Candidatus Kaiseribacteriota</taxon>
    </lineage>
</organism>
<evidence type="ECO:0000313" key="2">
    <source>
        <dbReference type="EMBL" id="OGG53375.1"/>
    </source>
</evidence>
<protein>
    <submittedName>
        <fullName evidence="2">Uncharacterized protein</fullName>
    </submittedName>
</protein>